<evidence type="ECO:0000256" key="3">
    <source>
        <dbReference type="ARBA" id="ARBA00012196"/>
    </source>
</evidence>
<dbReference type="GO" id="GO:0046922">
    <property type="term" value="F:peptide-O-fucosyltransferase activity"/>
    <property type="evidence" value="ECO:0007669"/>
    <property type="project" value="UniProtKB-EC"/>
</dbReference>
<organism evidence="13 14">
    <name type="scientific">Necator americanus</name>
    <name type="common">Human hookworm</name>
    <dbReference type="NCBI Taxonomy" id="51031"/>
    <lineage>
        <taxon>Eukaryota</taxon>
        <taxon>Metazoa</taxon>
        <taxon>Ecdysozoa</taxon>
        <taxon>Nematoda</taxon>
        <taxon>Chromadorea</taxon>
        <taxon>Rhabditida</taxon>
        <taxon>Rhabditina</taxon>
        <taxon>Rhabditomorpha</taxon>
        <taxon>Strongyloidea</taxon>
        <taxon>Ancylostomatidae</taxon>
        <taxon>Bunostominae</taxon>
        <taxon>Necator</taxon>
    </lineage>
</organism>
<comment type="catalytic activity">
    <reaction evidence="12">
        <text>L-seryl-[protein] + GDP-beta-L-fucose = 3-O-(alpha-L-fucosyl)-L-seryl-[protein] + GDP + H(+)</text>
        <dbReference type="Rhea" id="RHEA:63644"/>
        <dbReference type="Rhea" id="RHEA-COMP:9863"/>
        <dbReference type="Rhea" id="RHEA-COMP:17914"/>
        <dbReference type="ChEBI" id="CHEBI:15378"/>
        <dbReference type="ChEBI" id="CHEBI:29999"/>
        <dbReference type="ChEBI" id="CHEBI:57273"/>
        <dbReference type="ChEBI" id="CHEBI:58189"/>
        <dbReference type="ChEBI" id="CHEBI:189632"/>
        <dbReference type="EC" id="2.4.1.221"/>
    </reaction>
    <physiologicalReaction direction="left-to-right" evidence="12">
        <dbReference type="Rhea" id="RHEA:63645"/>
    </physiologicalReaction>
</comment>
<dbReference type="Gene3D" id="3.40.50.11350">
    <property type="match status" value="1"/>
</dbReference>
<dbReference type="GO" id="GO:0005783">
    <property type="term" value="C:endoplasmic reticulum"/>
    <property type="evidence" value="ECO:0007669"/>
    <property type="project" value="UniProtKB-SubCell"/>
</dbReference>
<evidence type="ECO:0000256" key="2">
    <source>
        <dbReference type="ARBA" id="ARBA00004922"/>
    </source>
</evidence>
<dbReference type="PANTHER" id="PTHR13398:SF0">
    <property type="entry name" value="GDP-FUCOSE PROTEIN O-FUCOSYLTRANSFERASE 2"/>
    <property type="match status" value="1"/>
</dbReference>
<comment type="pathway">
    <text evidence="2">Protein modification; protein glycosylation.</text>
</comment>
<keyword evidence="5" id="KW-0256">Endoplasmic reticulum</keyword>
<keyword evidence="7" id="KW-0119">Carbohydrate metabolism</keyword>
<evidence type="ECO:0000256" key="9">
    <source>
        <dbReference type="ARBA" id="ARBA00026232"/>
    </source>
</evidence>
<evidence type="ECO:0000256" key="1">
    <source>
        <dbReference type="ARBA" id="ARBA00004240"/>
    </source>
</evidence>
<dbReference type="GO" id="GO:0006004">
    <property type="term" value="P:fucose metabolic process"/>
    <property type="evidence" value="ECO:0007669"/>
    <property type="project" value="UniProtKB-KW"/>
</dbReference>
<evidence type="ECO:0000256" key="4">
    <source>
        <dbReference type="ARBA" id="ARBA00022679"/>
    </source>
</evidence>
<keyword evidence="6" id="KW-0294">Fucose metabolism</keyword>
<dbReference type="OMA" id="WVCSHAR"/>
<evidence type="ECO:0000256" key="5">
    <source>
        <dbReference type="ARBA" id="ARBA00022824"/>
    </source>
</evidence>
<protein>
    <recommendedName>
        <fullName evidence="9">GDP-fucose protein O-fucosyltransferase 2</fullName>
        <ecNumber evidence="3">2.4.1.221</ecNumber>
    </recommendedName>
    <alternativeName>
        <fullName evidence="10">Peptide-O-fucosyltransferase 2</fullName>
    </alternativeName>
</protein>
<evidence type="ECO:0000256" key="6">
    <source>
        <dbReference type="ARBA" id="ARBA00023253"/>
    </source>
</evidence>
<keyword evidence="4" id="KW-0808">Transferase</keyword>
<reference evidence="14" key="1">
    <citation type="journal article" date="2014" name="Nat. Genet.">
        <title>Genome of the human hookworm Necator americanus.</title>
        <authorList>
            <person name="Tang Y.T."/>
            <person name="Gao X."/>
            <person name="Rosa B.A."/>
            <person name="Abubucker S."/>
            <person name="Hallsworth-Pepin K."/>
            <person name="Martin J."/>
            <person name="Tyagi R."/>
            <person name="Heizer E."/>
            <person name="Zhang X."/>
            <person name="Bhonagiri-Palsikar V."/>
            <person name="Minx P."/>
            <person name="Warren W.C."/>
            <person name="Wang Q."/>
            <person name="Zhan B."/>
            <person name="Hotez P.J."/>
            <person name="Sternberg P.W."/>
            <person name="Dougall A."/>
            <person name="Gaze S.T."/>
            <person name="Mulvenna J."/>
            <person name="Sotillo J."/>
            <person name="Ranganathan S."/>
            <person name="Rabelo E.M."/>
            <person name="Wilson R.K."/>
            <person name="Felgner P.L."/>
            <person name="Bethony J."/>
            <person name="Hawdon J.M."/>
            <person name="Gasser R.B."/>
            <person name="Loukas A."/>
            <person name="Mitreva M."/>
        </authorList>
    </citation>
    <scope>NUCLEOTIDE SEQUENCE [LARGE SCALE GENOMIC DNA]</scope>
</reference>
<dbReference type="KEGG" id="nai:NECAME_17404"/>
<dbReference type="CDD" id="cd11298">
    <property type="entry name" value="O-FucT-2"/>
    <property type="match status" value="1"/>
</dbReference>
<evidence type="ECO:0000313" key="14">
    <source>
        <dbReference type="Proteomes" id="UP000053676"/>
    </source>
</evidence>
<evidence type="ECO:0000256" key="10">
    <source>
        <dbReference type="ARBA" id="ARBA00033083"/>
    </source>
</evidence>
<dbReference type="Proteomes" id="UP000053676">
    <property type="component" value="Unassembled WGS sequence"/>
</dbReference>
<proteinExistence type="inferred from homology"/>
<name>W2TPC0_NECAM</name>
<dbReference type="InterPro" id="IPR045130">
    <property type="entry name" value="OFUT2-like"/>
</dbReference>
<evidence type="ECO:0000256" key="12">
    <source>
        <dbReference type="ARBA" id="ARBA00048647"/>
    </source>
</evidence>
<accession>W2TPC0</accession>
<dbReference type="Gene3D" id="3.40.50.11340">
    <property type="match status" value="2"/>
</dbReference>
<dbReference type="AlphaFoldDB" id="W2TPC0"/>
<evidence type="ECO:0000256" key="8">
    <source>
        <dbReference type="ARBA" id="ARBA00025803"/>
    </source>
</evidence>
<evidence type="ECO:0000313" key="13">
    <source>
        <dbReference type="EMBL" id="ETN83623.1"/>
    </source>
</evidence>
<dbReference type="OrthoDB" id="422368at2759"/>
<dbReference type="PANTHER" id="PTHR13398">
    <property type="entry name" value="GDP-FUCOSE PROTEIN O-FUCOSYLTRANSFERASE 2"/>
    <property type="match status" value="1"/>
</dbReference>
<dbReference type="EC" id="2.4.1.221" evidence="3"/>
<comment type="similarity">
    <text evidence="8">Belongs to the glycosyltransferase 68 family.</text>
</comment>
<comment type="catalytic activity">
    <reaction evidence="11">
        <text>L-threonyl-[protein] + GDP-beta-L-fucose = 3-O-(alpha-L-fucosyl)-L-threonyl-[protein] + GDP + H(+)</text>
        <dbReference type="Rhea" id="RHEA:70491"/>
        <dbReference type="Rhea" id="RHEA-COMP:11060"/>
        <dbReference type="Rhea" id="RHEA-COMP:17915"/>
        <dbReference type="ChEBI" id="CHEBI:15378"/>
        <dbReference type="ChEBI" id="CHEBI:30013"/>
        <dbReference type="ChEBI" id="CHEBI:57273"/>
        <dbReference type="ChEBI" id="CHEBI:58189"/>
        <dbReference type="ChEBI" id="CHEBI:189631"/>
        <dbReference type="EC" id="2.4.1.221"/>
    </reaction>
    <physiologicalReaction direction="left-to-right" evidence="11">
        <dbReference type="Rhea" id="RHEA:70492"/>
    </physiologicalReaction>
</comment>
<comment type="subcellular location">
    <subcellularLocation>
        <location evidence="1">Endoplasmic reticulum</location>
    </subcellularLocation>
</comment>
<gene>
    <name evidence="13" type="ORF">NECAME_17404</name>
</gene>
<feature type="non-terminal residue" evidence="13">
    <location>
        <position position="1"/>
    </location>
</feature>
<keyword evidence="14" id="KW-1185">Reference proteome</keyword>
<dbReference type="EMBL" id="KI658154">
    <property type="protein sequence ID" value="ETN83623.1"/>
    <property type="molecule type" value="Genomic_DNA"/>
</dbReference>
<dbReference type="Pfam" id="PF10250">
    <property type="entry name" value="O-FucT"/>
    <property type="match status" value="1"/>
</dbReference>
<sequence length="306" mass="35956">EPFVLVLPPWGALYHWQRQEVKLKWSVFFDVENLNEFVPVMEFETFVQEQSNIVEQVVYLQPYKEGWSGEYVLKYDHRDCIDGSRFYKFENNAASIFIDRAETILHQHYGDVHYWEARRSMRYARYLIEAGNLFRMTELSSSDEKDRTELPSSFRDERPRRDALGGDYVCAHWRRKDFLRAHGKELPSIKETARKLNELCTQTGVSRLFLATDASTSEIEQLSSLLRFPVVRFRSDELADGAVAIVDQWICAHARFFIGSHASTFSYRIQEDREILGFLPKTTFNRFCPDQVSDCEQPAKWTILYA</sequence>
<evidence type="ECO:0000256" key="11">
    <source>
        <dbReference type="ARBA" id="ARBA00047273"/>
    </source>
</evidence>
<dbReference type="STRING" id="51031.W2TPC0"/>
<evidence type="ECO:0000256" key="7">
    <source>
        <dbReference type="ARBA" id="ARBA00023277"/>
    </source>
</evidence>
<dbReference type="InterPro" id="IPR019378">
    <property type="entry name" value="GDP-Fuc_O-FucTrfase"/>
</dbReference>